<sequence length="119" mass="13284">MSIYCTRLLMADDCPDDLPSPIAYLGSHVRIEPDPRRHGHLSTAHIPPWCAYGVEPVDVDEAGPPLPYLRLSMDGYNGREPRREASATVVLDRAQVKALRDDLDEWLSSLPSEETESRG</sequence>
<gene>
    <name evidence="1" type="ORF">ACFFV7_16180</name>
</gene>
<evidence type="ECO:0000313" key="1">
    <source>
        <dbReference type="EMBL" id="MFB9202736.1"/>
    </source>
</evidence>
<dbReference type="Proteomes" id="UP001589647">
    <property type="component" value="Unassembled WGS sequence"/>
</dbReference>
<protein>
    <submittedName>
        <fullName evidence="1">Uncharacterized protein</fullName>
    </submittedName>
</protein>
<accession>A0ABV5IDY6</accession>
<reference evidence="1 2" key="1">
    <citation type="submission" date="2024-09" db="EMBL/GenBank/DDBJ databases">
        <authorList>
            <person name="Sun Q."/>
            <person name="Mori K."/>
        </authorList>
    </citation>
    <scope>NUCLEOTIDE SEQUENCE [LARGE SCALE GENOMIC DNA]</scope>
    <source>
        <strain evidence="1 2">CCM 3426</strain>
    </source>
</reference>
<dbReference type="EMBL" id="JBHMEI010000013">
    <property type="protein sequence ID" value="MFB9202736.1"/>
    <property type="molecule type" value="Genomic_DNA"/>
</dbReference>
<comment type="caution">
    <text evidence="1">The sequence shown here is derived from an EMBL/GenBank/DDBJ whole genome shotgun (WGS) entry which is preliminary data.</text>
</comment>
<name>A0ABV5IDY6_9ACTN</name>
<keyword evidence="2" id="KW-1185">Reference proteome</keyword>
<evidence type="ECO:0000313" key="2">
    <source>
        <dbReference type="Proteomes" id="UP001589647"/>
    </source>
</evidence>
<organism evidence="1 2">
    <name type="scientific">Nonomuraea spiralis</name>
    <dbReference type="NCBI Taxonomy" id="46182"/>
    <lineage>
        <taxon>Bacteria</taxon>
        <taxon>Bacillati</taxon>
        <taxon>Actinomycetota</taxon>
        <taxon>Actinomycetes</taxon>
        <taxon>Streptosporangiales</taxon>
        <taxon>Streptosporangiaceae</taxon>
        <taxon>Nonomuraea</taxon>
    </lineage>
</organism>
<proteinExistence type="predicted"/>
<dbReference type="RefSeq" id="WP_189645974.1">
    <property type="nucleotide sequence ID" value="NZ_BMRC01000002.1"/>
</dbReference>